<reference evidence="6 7" key="1">
    <citation type="submission" date="2018-06" db="EMBL/GenBank/DDBJ databases">
        <title>Spongiibacterium sp. HME9304 Genome sequencing and assembly.</title>
        <authorList>
            <person name="Kang H."/>
            <person name="Kim H."/>
            <person name="Joh K."/>
        </authorList>
    </citation>
    <scope>NUCLEOTIDE SEQUENCE [LARGE SCALE GENOMIC DNA]</scope>
    <source>
        <strain evidence="6 7">HME9304</strain>
    </source>
</reference>
<proteinExistence type="inferred from homology"/>
<dbReference type="RefSeq" id="WP_112378730.1">
    <property type="nucleotide sequence ID" value="NZ_CP030104.1"/>
</dbReference>
<evidence type="ECO:0000313" key="6">
    <source>
        <dbReference type="EMBL" id="AWX45327.1"/>
    </source>
</evidence>
<gene>
    <name evidence="6" type="ORF">HME9304_02340</name>
</gene>
<evidence type="ECO:0000256" key="3">
    <source>
        <dbReference type="ARBA" id="ARBA00022679"/>
    </source>
</evidence>
<dbReference type="CDD" id="cd18109">
    <property type="entry name" value="SpoU-like_RNA-MTase"/>
    <property type="match status" value="1"/>
</dbReference>
<evidence type="ECO:0000259" key="5">
    <source>
        <dbReference type="Pfam" id="PF22435"/>
    </source>
</evidence>
<keyword evidence="3 6" id="KW-0808">Transferase</keyword>
<dbReference type="Proteomes" id="UP000248536">
    <property type="component" value="Chromosome"/>
</dbReference>
<feature type="domain" description="tRNA/rRNA methyltransferase SpoU type" evidence="4">
    <location>
        <begin position="98"/>
        <end position="233"/>
    </location>
</feature>
<dbReference type="InterPro" id="IPR029028">
    <property type="entry name" value="Alpha/beta_knot_MTases"/>
</dbReference>
<dbReference type="SUPFAM" id="SSF55315">
    <property type="entry name" value="L30e-like"/>
    <property type="match status" value="1"/>
</dbReference>
<dbReference type="InterPro" id="IPR053888">
    <property type="entry name" value="MRM3-like_sub_bind"/>
</dbReference>
<accession>A0A2Z4LVI1</accession>
<dbReference type="AlphaFoldDB" id="A0A2Z4LVI1"/>
<dbReference type="Gene3D" id="3.40.1280.10">
    <property type="match status" value="1"/>
</dbReference>
<dbReference type="Pfam" id="PF22435">
    <property type="entry name" value="MRM3-like_sub_bind"/>
    <property type="match status" value="1"/>
</dbReference>
<organism evidence="6 7">
    <name type="scientific">Flagellimonas maritima</name>
    <dbReference type="NCBI Taxonomy" id="1383885"/>
    <lineage>
        <taxon>Bacteria</taxon>
        <taxon>Pseudomonadati</taxon>
        <taxon>Bacteroidota</taxon>
        <taxon>Flavobacteriia</taxon>
        <taxon>Flavobacteriales</taxon>
        <taxon>Flavobacteriaceae</taxon>
        <taxon>Flagellimonas</taxon>
    </lineage>
</organism>
<dbReference type="GO" id="GO:0032259">
    <property type="term" value="P:methylation"/>
    <property type="evidence" value="ECO:0007669"/>
    <property type="project" value="UniProtKB-KW"/>
</dbReference>
<dbReference type="GO" id="GO:0006396">
    <property type="term" value="P:RNA processing"/>
    <property type="evidence" value="ECO:0007669"/>
    <property type="project" value="InterPro"/>
</dbReference>
<evidence type="ECO:0000256" key="2">
    <source>
        <dbReference type="ARBA" id="ARBA00022603"/>
    </source>
</evidence>
<evidence type="ECO:0000313" key="7">
    <source>
        <dbReference type="Proteomes" id="UP000248536"/>
    </source>
</evidence>
<dbReference type="PANTHER" id="PTHR43191">
    <property type="entry name" value="RRNA METHYLTRANSFERASE 3"/>
    <property type="match status" value="1"/>
</dbReference>
<comment type="similarity">
    <text evidence="1">Belongs to the class IV-like SAM-binding methyltransferase superfamily. RNA methyltransferase TrmH family.</text>
</comment>
<evidence type="ECO:0000259" key="4">
    <source>
        <dbReference type="Pfam" id="PF00588"/>
    </source>
</evidence>
<dbReference type="SUPFAM" id="SSF75217">
    <property type="entry name" value="alpha/beta knot"/>
    <property type="match status" value="1"/>
</dbReference>
<dbReference type="InterPro" id="IPR051259">
    <property type="entry name" value="rRNA_Methyltransferase"/>
</dbReference>
<sequence length="253" mass="27995">MVSKNQIKLVKSLQQKKYRSQHGLFVVEGEKGVAELLEEGIKPFKVFVEQSKFLKKFDGAELVLNTELKQMSSLINPNGVLGVFHIPDTKPLKTHDWLLALDSIRDPGNLGTIIRLCDWFGIKNLICSMDTVDCYNPKVLQATMGSIARINVVYLDLTDFLGKTKLPIYGAFMDGESIYNNQLPEKGILIVGNEGNGISDAIELLIKKRIAIPQHGKVTTESLNVATATAILLNEIRRGDIASTKIGSSVTRR</sequence>
<evidence type="ECO:0000256" key="1">
    <source>
        <dbReference type="ARBA" id="ARBA00007228"/>
    </source>
</evidence>
<dbReference type="PANTHER" id="PTHR43191:SF2">
    <property type="entry name" value="RRNA METHYLTRANSFERASE 3, MITOCHONDRIAL"/>
    <property type="match status" value="1"/>
</dbReference>
<name>A0A2Z4LVI1_9FLAO</name>
<dbReference type="GO" id="GO:0003723">
    <property type="term" value="F:RNA binding"/>
    <property type="evidence" value="ECO:0007669"/>
    <property type="project" value="InterPro"/>
</dbReference>
<dbReference type="InterPro" id="IPR029026">
    <property type="entry name" value="tRNA_m1G_MTases_N"/>
</dbReference>
<dbReference type="OrthoDB" id="9785673at2"/>
<dbReference type="Gene3D" id="3.30.1330.30">
    <property type="match status" value="1"/>
</dbReference>
<dbReference type="Pfam" id="PF00588">
    <property type="entry name" value="SpoU_methylase"/>
    <property type="match status" value="1"/>
</dbReference>
<dbReference type="KEGG" id="spon:HME9304_02340"/>
<feature type="domain" description="MRM3-like substrate binding" evidence="5">
    <location>
        <begin position="5"/>
        <end position="81"/>
    </location>
</feature>
<dbReference type="GO" id="GO:0008173">
    <property type="term" value="F:RNA methyltransferase activity"/>
    <property type="evidence" value="ECO:0007669"/>
    <property type="project" value="InterPro"/>
</dbReference>
<keyword evidence="7" id="KW-1185">Reference proteome</keyword>
<protein>
    <submittedName>
        <fullName evidence="6">rRNA methyltransferase 3, mitochondrial</fullName>
    </submittedName>
</protein>
<dbReference type="EMBL" id="CP030104">
    <property type="protein sequence ID" value="AWX45327.1"/>
    <property type="molecule type" value="Genomic_DNA"/>
</dbReference>
<dbReference type="InterPro" id="IPR001537">
    <property type="entry name" value="SpoU_MeTrfase"/>
</dbReference>
<dbReference type="InterPro" id="IPR029064">
    <property type="entry name" value="Ribosomal_eL30-like_sf"/>
</dbReference>
<keyword evidence="2 6" id="KW-0489">Methyltransferase</keyword>